<dbReference type="SUPFAM" id="SSF53474">
    <property type="entry name" value="alpha/beta-Hydrolases"/>
    <property type="match status" value="1"/>
</dbReference>
<reference evidence="2 3" key="1">
    <citation type="submission" date="2020-07" db="EMBL/GenBank/DDBJ databases">
        <title>Vallitalea guaymasensis genome.</title>
        <authorList>
            <person name="Postec A."/>
        </authorList>
    </citation>
    <scope>NUCLEOTIDE SEQUENCE [LARGE SCALE GENOMIC DNA]</scope>
    <source>
        <strain evidence="2 3">Ra1766G1</strain>
    </source>
</reference>
<dbReference type="AlphaFoldDB" id="A0A8J8MDR2"/>
<dbReference type="KEGG" id="vgu:HYG85_18410"/>
<gene>
    <name evidence="2" type="ORF">HYG85_18410</name>
</gene>
<evidence type="ECO:0000313" key="3">
    <source>
        <dbReference type="Proteomes" id="UP000677305"/>
    </source>
</evidence>
<dbReference type="Proteomes" id="UP000677305">
    <property type="component" value="Chromosome"/>
</dbReference>
<organism evidence="2 3">
    <name type="scientific">Vallitalea guaymasensis</name>
    <dbReference type="NCBI Taxonomy" id="1185412"/>
    <lineage>
        <taxon>Bacteria</taxon>
        <taxon>Bacillati</taxon>
        <taxon>Bacillota</taxon>
        <taxon>Clostridia</taxon>
        <taxon>Lachnospirales</taxon>
        <taxon>Vallitaleaceae</taxon>
        <taxon>Vallitalea</taxon>
    </lineage>
</organism>
<dbReference type="InterPro" id="IPR000073">
    <property type="entry name" value="AB_hydrolase_1"/>
</dbReference>
<keyword evidence="3" id="KW-1185">Reference proteome</keyword>
<sequence>MKKIELKKGSYRLNKQDNFNFQLNRVIMWDGGRLEDVEPISNKITDSKSWKEQLIKLGDIAIKENRTENAIAYYRMSEFFMYDGDEDKLKYYQLATKLFYDYYQDHFSNNKVKRLKVDYEGVALPVMYTKAIGEKKDTILLHGGNDSYYEEFFYPMLYFAENGFDVYLFEGPGQGGVVREQGKHFTPYWEKPVKAILDALKLEDITIIGASLGGMLAPRAAAFDKRIKRVIGWSIFPNFLSVALYSFPKSARGIVKWMLNNNFKWIINSKVKKLMKKDPTVDWGIKHGMYAYEVESPFEYLKKLNTYQMVDVGHRINQDMLVIGAEKDHFINKELYKEELDSLVNVRSLTYRLFTEKEYGEGHCNVGCSKLCFDTMINWIEQMKKRDSYMG</sequence>
<protein>
    <submittedName>
        <fullName evidence="2">Alpha/beta fold hydrolase</fullName>
    </submittedName>
</protein>
<dbReference type="EMBL" id="CP058561">
    <property type="protein sequence ID" value="QUH30785.1"/>
    <property type="molecule type" value="Genomic_DNA"/>
</dbReference>
<dbReference type="Pfam" id="PF00561">
    <property type="entry name" value="Abhydrolase_1"/>
    <property type="match status" value="1"/>
</dbReference>
<dbReference type="InterPro" id="IPR029058">
    <property type="entry name" value="AB_hydrolase_fold"/>
</dbReference>
<feature type="domain" description="AB hydrolase-1" evidence="1">
    <location>
        <begin position="139"/>
        <end position="345"/>
    </location>
</feature>
<accession>A0A8J8MDR2</accession>
<evidence type="ECO:0000259" key="1">
    <source>
        <dbReference type="Pfam" id="PF00561"/>
    </source>
</evidence>
<dbReference type="RefSeq" id="WP_212690909.1">
    <property type="nucleotide sequence ID" value="NZ_CP058561.1"/>
</dbReference>
<dbReference type="Gene3D" id="3.40.50.1820">
    <property type="entry name" value="alpha/beta hydrolase"/>
    <property type="match status" value="1"/>
</dbReference>
<evidence type="ECO:0000313" key="2">
    <source>
        <dbReference type="EMBL" id="QUH30785.1"/>
    </source>
</evidence>
<name>A0A8J8MDR2_9FIRM</name>
<keyword evidence="2" id="KW-0378">Hydrolase</keyword>
<proteinExistence type="predicted"/>
<dbReference type="GO" id="GO:0016787">
    <property type="term" value="F:hydrolase activity"/>
    <property type="evidence" value="ECO:0007669"/>
    <property type="project" value="UniProtKB-KW"/>
</dbReference>